<evidence type="ECO:0000313" key="2">
    <source>
        <dbReference type="EMBL" id="OGE08905.1"/>
    </source>
</evidence>
<dbReference type="AlphaFoldDB" id="A0A1F5HY51"/>
<protein>
    <recommendedName>
        <fullName evidence="4">Methyltransferase type 12</fullName>
    </recommendedName>
</protein>
<reference evidence="2 3" key="1">
    <citation type="journal article" date="2016" name="Nat. Commun.">
        <title>Thousands of microbial genomes shed light on interconnected biogeochemical processes in an aquifer system.</title>
        <authorList>
            <person name="Anantharaman K."/>
            <person name="Brown C.T."/>
            <person name="Hug L.A."/>
            <person name="Sharon I."/>
            <person name="Castelle C.J."/>
            <person name="Probst A.J."/>
            <person name="Thomas B.C."/>
            <person name="Singh A."/>
            <person name="Wilkins M.J."/>
            <person name="Karaoz U."/>
            <person name="Brodie E.L."/>
            <person name="Williams K.H."/>
            <person name="Hubbard S.S."/>
            <person name="Banfield J.F."/>
        </authorList>
    </citation>
    <scope>NUCLEOTIDE SEQUENCE [LARGE SCALE GENOMIC DNA]</scope>
</reference>
<proteinExistence type="predicted"/>
<dbReference type="Pfam" id="PF13489">
    <property type="entry name" value="Methyltransf_23"/>
    <property type="match status" value="1"/>
</dbReference>
<keyword evidence="1" id="KW-0472">Membrane</keyword>
<dbReference type="STRING" id="1797729.A3A60_00950"/>
<dbReference type="Proteomes" id="UP000179227">
    <property type="component" value="Unassembled WGS sequence"/>
</dbReference>
<dbReference type="InterPro" id="IPR029063">
    <property type="entry name" value="SAM-dependent_MTases_sf"/>
</dbReference>
<keyword evidence="1" id="KW-1133">Transmembrane helix</keyword>
<gene>
    <name evidence="2" type="ORF">A3A60_00950</name>
</gene>
<dbReference type="PANTHER" id="PTHR43861">
    <property type="entry name" value="TRANS-ACONITATE 2-METHYLTRANSFERASE-RELATED"/>
    <property type="match status" value="1"/>
</dbReference>
<evidence type="ECO:0000313" key="3">
    <source>
        <dbReference type="Proteomes" id="UP000179227"/>
    </source>
</evidence>
<dbReference type="EMBL" id="MFBS01000030">
    <property type="protein sequence ID" value="OGE08905.1"/>
    <property type="molecule type" value="Genomic_DNA"/>
</dbReference>
<dbReference type="SUPFAM" id="SSF53335">
    <property type="entry name" value="S-adenosyl-L-methionine-dependent methyltransferases"/>
    <property type="match status" value="1"/>
</dbReference>
<dbReference type="Gene3D" id="3.40.50.150">
    <property type="entry name" value="Vaccinia Virus protein VP39"/>
    <property type="match status" value="1"/>
</dbReference>
<keyword evidence="1" id="KW-0812">Transmembrane</keyword>
<dbReference type="CDD" id="cd02440">
    <property type="entry name" value="AdoMet_MTases"/>
    <property type="match status" value="1"/>
</dbReference>
<organism evidence="2 3">
    <name type="scientific">Candidatus Curtissbacteria bacterium RIFCSPLOWO2_01_FULL_42_26</name>
    <dbReference type="NCBI Taxonomy" id="1797729"/>
    <lineage>
        <taxon>Bacteria</taxon>
        <taxon>Candidatus Curtissiibacteriota</taxon>
    </lineage>
</organism>
<comment type="caution">
    <text evidence="2">The sequence shown here is derived from an EMBL/GenBank/DDBJ whole genome shotgun (WGS) entry which is preliminary data.</text>
</comment>
<accession>A0A1F5HY51</accession>
<evidence type="ECO:0008006" key="4">
    <source>
        <dbReference type="Google" id="ProtNLM"/>
    </source>
</evidence>
<evidence type="ECO:0000256" key="1">
    <source>
        <dbReference type="SAM" id="Phobius"/>
    </source>
</evidence>
<dbReference type="PANTHER" id="PTHR43861:SF6">
    <property type="entry name" value="METHYLTRANSFERASE TYPE 11"/>
    <property type="match status" value="1"/>
</dbReference>
<sequence>MIKDNDPKCPNCKTPKKVGIKFRDINKFNIYYCKLCQNGFTYPVPKNISVYYHSNYWTSPGAFGKTKNLIFHIFHIRRIGWIKKYLIKGKILEIGAGEGNFEKFLGGNYKVTGLEFPSAKIKNEKILKTDYLKWKTSRKFDAVIFWESLEHVAKPEEYLKKSFGLLKNNGFVFIEFPRFDCLESRIFKSHWFHLDVPRHLVHLTDNGITIILKRAGFKVLKKETVFAPEYTVWGFIESTLDVFHIKSTDHFKKTKFSIFFLILLPLIGISFLIEILLMVNDESPIGFVAARKINV</sequence>
<name>A0A1F5HY51_9BACT</name>
<feature type="transmembrane region" description="Helical" evidence="1">
    <location>
        <begin position="256"/>
        <end position="279"/>
    </location>
</feature>